<proteinExistence type="predicted"/>
<evidence type="ECO:0000313" key="2">
    <source>
        <dbReference type="Proteomes" id="UP000515855"/>
    </source>
</evidence>
<protein>
    <submittedName>
        <fullName evidence="1">Uncharacterized protein</fullName>
    </submittedName>
</protein>
<dbReference type="EMBL" id="MT778837">
    <property type="protein sequence ID" value="QNH71593.1"/>
    <property type="molecule type" value="Genomic_DNA"/>
</dbReference>
<dbReference type="Proteomes" id="UP000515855">
    <property type="component" value="Segment"/>
</dbReference>
<evidence type="ECO:0000313" key="1">
    <source>
        <dbReference type="EMBL" id="QNH71593.1"/>
    </source>
</evidence>
<name>A0A7G7WWJ9_9CAUD</name>
<accession>A0A7G7WWJ9</accession>
<sequence length="68" mass="7886">MSNNVTVISGKKLTIDKTIVISPGVDVEKIFVDCESRDLKHRWTLDEVASLSIERTPFWKRVLRKIWS</sequence>
<reference evidence="1 2" key="1">
    <citation type="submission" date="2020-07" db="EMBL/GenBank/DDBJ databases">
        <title>Complete genome sequence of Rhizobium leguminosarum bacteriophage vB_RlegM_AF3.</title>
        <authorList>
            <person name="Gunathilake D."/>
            <person name="Mackenzie K.D."/>
            <person name="Yost C.K."/>
            <person name="Hynes M.F."/>
        </authorList>
    </citation>
    <scope>NUCLEOTIDE SEQUENCE [LARGE SCALE GENOMIC DNA]</scope>
</reference>
<organism evidence="1 2">
    <name type="scientific">Rhizobium phage AF3</name>
    <dbReference type="NCBI Taxonomy" id="2763529"/>
    <lineage>
        <taxon>Viruses</taxon>
        <taxon>Duplodnaviria</taxon>
        <taxon>Heunggongvirae</taxon>
        <taxon>Uroviricota</taxon>
        <taxon>Caudoviricetes</taxon>
        <taxon>Pootjesviridae</taxon>
        <taxon>Innesvirus</taxon>
        <taxon>Innesvirus AF3</taxon>
    </lineage>
</organism>
<gene>
    <name evidence="1" type="ORF">AF3_049</name>
</gene>
<keyword evidence="2" id="KW-1185">Reference proteome</keyword>